<dbReference type="SUPFAM" id="SSF57850">
    <property type="entry name" value="RING/U-box"/>
    <property type="match status" value="1"/>
</dbReference>
<evidence type="ECO:0000259" key="3">
    <source>
        <dbReference type="PROSITE" id="PS50089"/>
    </source>
</evidence>
<accession>A0AAN6M541</accession>
<keyword evidence="1" id="KW-0862">Zinc</keyword>
<gene>
    <name evidence="4" type="ORF">GRF29_28g2603932</name>
</gene>
<dbReference type="AlphaFoldDB" id="A0AAN6M541"/>
<name>A0AAN6M541_9PLEO</name>
<sequence>MNDTGSSSTFSSSETIESIHSYLNASQGNVELDFPIASTEQPEIMLESEYWDSYPPDMFEQFEGYHWTFLQDELDSAYRSIYAPVLPLPSETDTEGDGDSLDGHDLGDLEDSEWDSYPAILIQADDDLWPTDFEDVDFEGENSVSLRRWAPNFVALLERVSTHDIPADKMTCPICWVDFGETNEFHELYEPPELPSDPTEAGNMLAFRGLPFDISRPNNDAVRLPCGHLFGLDCIADNLTTSSSCPMCRAEFRLE</sequence>
<evidence type="ECO:0000256" key="1">
    <source>
        <dbReference type="PROSITE-ProRule" id="PRU00175"/>
    </source>
</evidence>
<evidence type="ECO:0000313" key="5">
    <source>
        <dbReference type="Proteomes" id="UP001280581"/>
    </source>
</evidence>
<feature type="domain" description="RING-type" evidence="3">
    <location>
        <begin position="172"/>
        <end position="249"/>
    </location>
</feature>
<dbReference type="PROSITE" id="PS50089">
    <property type="entry name" value="ZF_RING_2"/>
    <property type="match status" value="1"/>
</dbReference>
<dbReference type="Proteomes" id="UP001280581">
    <property type="component" value="Unassembled WGS sequence"/>
</dbReference>
<reference evidence="4 5" key="1">
    <citation type="submission" date="2021-02" db="EMBL/GenBank/DDBJ databases">
        <title>Genome assembly of Pseudopithomyces chartarum.</title>
        <authorList>
            <person name="Jauregui R."/>
            <person name="Singh J."/>
            <person name="Voisey C."/>
        </authorList>
    </citation>
    <scope>NUCLEOTIDE SEQUENCE [LARGE SCALE GENOMIC DNA]</scope>
    <source>
        <strain evidence="4 5">AGR01</strain>
    </source>
</reference>
<keyword evidence="5" id="KW-1185">Reference proteome</keyword>
<keyword evidence="1" id="KW-0479">Metal-binding</keyword>
<dbReference type="EMBL" id="WVTA01000004">
    <property type="protein sequence ID" value="KAK3214286.1"/>
    <property type="molecule type" value="Genomic_DNA"/>
</dbReference>
<dbReference type="Pfam" id="PF13639">
    <property type="entry name" value="zf-RING_2"/>
    <property type="match status" value="1"/>
</dbReference>
<keyword evidence="1" id="KW-0863">Zinc-finger</keyword>
<dbReference type="SMART" id="SM00184">
    <property type="entry name" value="RING"/>
    <property type="match status" value="1"/>
</dbReference>
<organism evidence="4 5">
    <name type="scientific">Pseudopithomyces chartarum</name>
    <dbReference type="NCBI Taxonomy" id="1892770"/>
    <lineage>
        <taxon>Eukaryota</taxon>
        <taxon>Fungi</taxon>
        <taxon>Dikarya</taxon>
        <taxon>Ascomycota</taxon>
        <taxon>Pezizomycotina</taxon>
        <taxon>Dothideomycetes</taxon>
        <taxon>Pleosporomycetidae</taxon>
        <taxon>Pleosporales</taxon>
        <taxon>Massarineae</taxon>
        <taxon>Didymosphaeriaceae</taxon>
        <taxon>Pseudopithomyces</taxon>
    </lineage>
</organism>
<dbReference type="GO" id="GO:0008270">
    <property type="term" value="F:zinc ion binding"/>
    <property type="evidence" value="ECO:0007669"/>
    <property type="project" value="UniProtKB-KW"/>
</dbReference>
<feature type="region of interest" description="Disordered" evidence="2">
    <location>
        <begin position="88"/>
        <end position="108"/>
    </location>
</feature>
<dbReference type="Gene3D" id="3.30.40.10">
    <property type="entry name" value="Zinc/RING finger domain, C3HC4 (zinc finger)"/>
    <property type="match status" value="1"/>
</dbReference>
<evidence type="ECO:0000313" key="4">
    <source>
        <dbReference type="EMBL" id="KAK3214286.1"/>
    </source>
</evidence>
<dbReference type="InterPro" id="IPR001841">
    <property type="entry name" value="Znf_RING"/>
</dbReference>
<comment type="caution">
    <text evidence="4">The sequence shown here is derived from an EMBL/GenBank/DDBJ whole genome shotgun (WGS) entry which is preliminary data.</text>
</comment>
<protein>
    <recommendedName>
        <fullName evidence="3">RING-type domain-containing protein</fullName>
    </recommendedName>
</protein>
<dbReference type="InterPro" id="IPR013083">
    <property type="entry name" value="Znf_RING/FYVE/PHD"/>
</dbReference>
<evidence type="ECO:0000256" key="2">
    <source>
        <dbReference type="SAM" id="MobiDB-lite"/>
    </source>
</evidence>
<proteinExistence type="predicted"/>